<keyword evidence="3" id="KW-1185">Reference proteome</keyword>
<dbReference type="EMBL" id="CBXF010000046">
    <property type="protein sequence ID" value="CDL81578.1"/>
    <property type="molecule type" value="Genomic_DNA"/>
</dbReference>
<accession>W1IUR4</accession>
<feature type="transmembrane region" description="Helical" evidence="1">
    <location>
        <begin position="26"/>
        <end position="46"/>
    </location>
</feature>
<keyword evidence="1" id="KW-1133">Transmembrane helix</keyword>
<evidence type="ECO:0000313" key="2">
    <source>
        <dbReference type="EMBL" id="CDL81578.1"/>
    </source>
</evidence>
<dbReference type="Proteomes" id="UP000019202">
    <property type="component" value="Unassembled WGS sequence"/>
</dbReference>
<dbReference type="STRING" id="1427518.XSR1_140047"/>
<evidence type="ECO:0000256" key="1">
    <source>
        <dbReference type="SAM" id="Phobius"/>
    </source>
</evidence>
<keyword evidence="1" id="KW-0812">Transmembrane</keyword>
<evidence type="ECO:0000313" key="3">
    <source>
        <dbReference type="Proteomes" id="UP000019202"/>
    </source>
</evidence>
<keyword evidence="1" id="KW-0472">Membrane</keyword>
<protein>
    <submittedName>
        <fullName evidence="2">Uncharacterized protein</fullName>
    </submittedName>
</protein>
<sequence>MIECSIKIKYVLLQNFYNKGSLTFNIIKFFIFIQWVVFICFFYFFIPFNLRNCL</sequence>
<proteinExistence type="predicted"/>
<organism evidence="2 3">
    <name type="scientific">Xenorhabdus szentirmaii DSM 16338</name>
    <dbReference type="NCBI Taxonomy" id="1427518"/>
    <lineage>
        <taxon>Bacteria</taxon>
        <taxon>Pseudomonadati</taxon>
        <taxon>Pseudomonadota</taxon>
        <taxon>Gammaproteobacteria</taxon>
        <taxon>Enterobacterales</taxon>
        <taxon>Morganellaceae</taxon>
        <taxon>Xenorhabdus</taxon>
    </lineage>
</organism>
<name>W1IUR4_9GAMM</name>
<comment type="caution">
    <text evidence="2">The sequence shown here is derived from an EMBL/GenBank/DDBJ whole genome shotgun (WGS) entry which is preliminary data.</text>
</comment>
<reference evidence="2" key="1">
    <citation type="submission" date="2013-11" db="EMBL/GenBank/DDBJ databases">
        <title>Draft genome sequence and annotation of the entomopathogenic bacteria, Xenorhabdus cabanillasi strain JM26 and Xenorhabdus szentirmai strain DSM 16338.</title>
        <authorList>
            <person name="Gualtieri M."/>
            <person name="Ogier J.C."/>
            <person name="Pages S."/>
            <person name="Givaudan A."/>
            <person name="Gaudriault S."/>
        </authorList>
    </citation>
    <scope>NUCLEOTIDE SEQUENCE [LARGE SCALE GENOMIC DNA]</scope>
    <source>
        <strain evidence="2">DSM 16338</strain>
    </source>
</reference>
<gene>
    <name evidence="2" type="ORF">XSR1_140047</name>
</gene>
<dbReference type="AlphaFoldDB" id="W1IUR4"/>